<evidence type="ECO:0000313" key="6">
    <source>
        <dbReference type="EMBL" id="OGY61568.1"/>
    </source>
</evidence>
<accession>A0A1G1ZAA1</accession>
<evidence type="ECO:0000256" key="1">
    <source>
        <dbReference type="SAM" id="Coils"/>
    </source>
</evidence>
<comment type="caution">
    <text evidence="6">The sequence shown here is derived from an EMBL/GenBank/DDBJ whole genome shotgun (WGS) entry which is preliminary data.</text>
</comment>
<keyword evidence="3" id="KW-1133">Transmembrane helix</keyword>
<feature type="domain" description="SpaA-like prealbumin fold" evidence="5">
    <location>
        <begin position="328"/>
        <end position="408"/>
    </location>
</feature>
<keyword evidence="1" id="KW-0175">Coiled coil</keyword>
<dbReference type="AlphaFoldDB" id="A0A1G1ZAA1"/>
<evidence type="ECO:0000256" key="2">
    <source>
        <dbReference type="SAM" id="MobiDB-lite"/>
    </source>
</evidence>
<proteinExistence type="predicted"/>
<evidence type="ECO:0000313" key="7">
    <source>
        <dbReference type="Proteomes" id="UP000176544"/>
    </source>
</evidence>
<protein>
    <submittedName>
        <fullName evidence="6">Uncharacterized protein</fullName>
    </submittedName>
</protein>
<name>A0A1G1ZAA1_9BACT</name>
<evidence type="ECO:0000259" key="5">
    <source>
        <dbReference type="Pfam" id="PF19403"/>
    </source>
</evidence>
<organism evidence="6 7">
    <name type="scientific">Candidatus Colwellbacteria bacterium RIFCSPLOWO2_02_FULL_45_11</name>
    <dbReference type="NCBI Taxonomy" id="1797692"/>
    <lineage>
        <taxon>Bacteria</taxon>
        <taxon>Candidatus Colwelliibacteriota</taxon>
    </lineage>
</organism>
<reference evidence="6 7" key="1">
    <citation type="journal article" date="2016" name="Nat. Commun.">
        <title>Thousands of microbial genomes shed light on interconnected biogeochemical processes in an aquifer system.</title>
        <authorList>
            <person name="Anantharaman K."/>
            <person name="Brown C.T."/>
            <person name="Hug L.A."/>
            <person name="Sharon I."/>
            <person name="Castelle C.J."/>
            <person name="Probst A.J."/>
            <person name="Thomas B.C."/>
            <person name="Singh A."/>
            <person name="Wilkins M.J."/>
            <person name="Karaoz U."/>
            <person name="Brodie E.L."/>
            <person name="Williams K.H."/>
            <person name="Hubbard S.S."/>
            <person name="Banfield J.F."/>
        </authorList>
    </citation>
    <scope>NUCLEOTIDE SEQUENCE [LARGE SCALE GENOMIC DNA]</scope>
</reference>
<dbReference type="InterPro" id="IPR045826">
    <property type="entry name" value="SpaA_PFL_dom_2"/>
</dbReference>
<dbReference type="Proteomes" id="UP000176544">
    <property type="component" value="Unassembled WGS sequence"/>
</dbReference>
<feature type="transmembrane region" description="Helical" evidence="3">
    <location>
        <begin position="45"/>
        <end position="63"/>
    </location>
</feature>
<feature type="region of interest" description="Disordered" evidence="2">
    <location>
        <begin position="126"/>
        <end position="149"/>
    </location>
</feature>
<keyword evidence="3" id="KW-0812">Transmembrane</keyword>
<dbReference type="InterPro" id="IPR043725">
    <property type="entry name" value="DUF5667"/>
</dbReference>
<dbReference type="Pfam" id="PF19403">
    <property type="entry name" value="SpaA_2"/>
    <property type="match status" value="1"/>
</dbReference>
<dbReference type="EMBL" id="MHJA01000006">
    <property type="protein sequence ID" value="OGY61568.1"/>
    <property type="molecule type" value="Genomic_DNA"/>
</dbReference>
<dbReference type="Pfam" id="PF18915">
    <property type="entry name" value="DUF5667"/>
    <property type="match status" value="1"/>
</dbReference>
<feature type="coiled-coil region" evidence="1">
    <location>
        <begin position="203"/>
        <end position="230"/>
    </location>
</feature>
<feature type="compositionally biased region" description="Acidic residues" evidence="2">
    <location>
        <begin position="307"/>
        <end position="328"/>
    </location>
</feature>
<evidence type="ECO:0000259" key="4">
    <source>
        <dbReference type="Pfam" id="PF18915"/>
    </source>
</evidence>
<feature type="domain" description="DUF5667" evidence="4">
    <location>
        <begin position="78"/>
        <end position="140"/>
    </location>
</feature>
<keyword evidence="3" id="KW-0472">Membrane</keyword>
<evidence type="ECO:0000256" key="3">
    <source>
        <dbReference type="SAM" id="Phobius"/>
    </source>
</evidence>
<sequence length="417" mass="45496">MKNIEKELENIKPVGLSGDDKHILWSKIEGGIRARKNYNKNMNKIFGMSARFVAVAVLVVLVLTSGSAFTVSAANAAAPGDTLFPVDEFVEKVELFFTRQENKAERRLEFAEERLAEAEAIIALSDDDDSSTSTDNTSTSTDGDSNGRIGGVIRAEHVLDVALNRLEAIREDLVEEGDTEGVAEIDALIAELIDLAEDHIAYLTELHENIAETREELKELRVEARISGDELRFRFDHRPFSVEGEDDEDEDATTTPGRRIGRLFDASEHEWKEVLCHITPGDSDNVQTIEVGSPAALRAHLAHGDDEGPCDEDSDDDEDEDEDEDEDDAKLTVIKVVVNDDAGTSGVGDFELSVGTKEVDSGEEEDFNPGTYKVSEDGPDGYTATFSGACDSDGDVTLVASDDKTCTITNDDDEPST</sequence>
<dbReference type="Gene3D" id="2.40.160.150">
    <property type="match status" value="1"/>
</dbReference>
<dbReference type="STRING" id="1797692.A3I33_00405"/>
<feature type="compositionally biased region" description="Low complexity" evidence="2">
    <location>
        <begin position="131"/>
        <end position="147"/>
    </location>
</feature>
<feature type="region of interest" description="Disordered" evidence="2">
    <location>
        <begin position="355"/>
        <end position="379"/>
    </location>
</feature>
<gene>
    <name evidence="6" type="ORF">A3I33_00405</name>
</gene>
<feature type="region of interest" description="Disordered" evidence="2">
    <location>
        <begin position="302"/>
        <end position="329"/>
    </location>
</feature>